<dbReference type="CDD" id="cd02203">
    <property type="entry name" value="PurL_repeat1"/>
    <property type="match status" value="1"/>
</dbReference>
<organism evidence="12 13">
    <name type="scientific">Fervidicoccus fontis</name>
    <dbReference type="NCBI Taxonomy" id="683846"/>
    <lineage>
        <taxon>Archaea</taxon>
        <taxon>Thermoproteota</taxon>
        <taxon>Thermoprotei</taxon>
        <taxon>Fervidicoccales</taxon>
        <taxon>Fervidicoccaceae</taxon>
        <taxon>Fervidicoccus</taxon>
    </lineage>
</organism>
<dbReference type="GO" id="GO:0006189">
    <property type="term" value="P:'de novo' IMP biosynthetic process"/>
    <property type="evidence" value="ECO:0007669"/>
    <property type="project" value="UniProtKB-UniRule"/>
</dbReference>
<feature type="binding site" evidence="8">
    <location>
        <position position="103"/>
    </location>
    <ligand>
        <name>substrate</name>
    </ligand>
</feature>
<evidence type="ECO:0000256" key="1">
    <source>
        <dbReference type="ARBA" id="ARBA00022490"/>
    </source>
</evidence>
<keyword evidence="5 8" id="KW-0658">Purine biosynthesis</keyword>
<comment type="function">
    <text evidence="8">Part of the phosphoribosylformylglycinamidine synthase complex involved in the purines biosynthetic pathway. Catalyzes the ATP-dependent conversion of formylglycinamide ribonucleotide (FGAR) and glutamine to yield formylglycinamidine ribonucleotide (FGAM) and glutamate. The FGAM synthase complex is composed of three subunits. PurQ produces an ammonia molecule by converting glutamine to glutamate. PurL transfers the ammonia molecule to FGAR to form FGAM in an ATP-dependent manner. PurS interacts with PurQ and PurL and is thought to assist in the transfer of the ammonia molecule from PurQ to PurL.</text>
</comment>
<dbReference type="InterPro" id="IPR036921">
    <property type="entry name" value="PurM-like_N_sf"/>
</dbReference>
<reference evidence="12" key="1">
    <citation type="submission" date="2020-10" db="EMBL/GenBank/DDBJ databases">
        <title>Fervidococcus fontis strain 3639Fd - the first crenarchaeon capable of growth on lipids.</title>
        <authorList>
            <person name="Kochetkova T.V."/>
            <person name="Elcheninov A.G."/>
            <person name="Toschakov S.V."/>
            <person name="Kublanov I.V."/>
        </authorList>
    </citation>
    <scope>NUCLEOTIDE SEQUENCE</scope>
    <source>
        <strain evidence="12">3639Fd</strain>
    </source>
</reference>
<dbReference type="Gene3D" id="3.30.1330.10">
    <property type="entry name" value="PurM-like, N-terminal domain"/>
    <property type="match status" value="2"/>
</dbReference>
<feature type="domain" description="PurM-like N-terminal" evidence="9">
    <location>
        <begin position="423"/>
        <end position="540"/>
    </location>
</feature>
<dbReference type="GO" id="GO:0005524">
    <property type="term" value="F:ATP binding"/>
    <property type="evidence" value="ECO:0007669"/>
    <property type="project" value="UniProtKB-UniRule"/>
</dbReference>
<dbReference type="Proteomes" id="UP000652307">
    <property type="component" value="Unassembled WGS sequence"/>
</dbReference>
<dbReference type="Gene3D" id="3.90.650.10">
    <property type="entry name" value="PurM-like C-terminal domain"/>
    <property type="match status" value="2"/>
</dbReference>
<feature type="binding site" evidence="8">
    <location>
        <position position="517"/>
    </location>
    <ligand>
        <name>ATP</name>
        <dbReference type="ChEBI" id="CHEBI:30616"/>
    </ligand>
</feature>
<keyword evidence="2 8" id="KW-0436">Ligase</keyword>
<dbReference type="InterPro" id="IPR016188">
    <property type="entry name" value="PurM-like_N"/>
</dbReference>
<dbReference type="Pfam" id="PF18072">
    <property type="entry name" value="FGAR-AT_linker"/>
    <property type="match status" value="1"/>
</dbReference>
<proteinExistence type="inferred from homology"/>
<feature type="binding site" evidence="8">
    <location>
        <position position="520"/>
    </location>
    <ligand>
        <name>substrate</name>
    </ligand>
</feature>
<evidence type="ECO:0000259" key="9">
    <source>
        <dbReference type="Pfam" id="PF00586"/>
    </source>
</evidence>
<dbReference type="SUPFAM" id="SSF56042">
    <property type="entry name" value="PurM C-terminal domain-like"/>
    <property type="match status" value="2"/>
</dbReference>
<dbReference type="GO" id="GO:0004642">
    <property type="term" value="F:phosphoribosylformylglycinamidine synthase activity"/>
    <property type="evidence" value="ECO:0007669"/>
    <property type="project" value="UniProtKB-UniRule"/>
</dbReference>
<name>A0A843AAU8_9CREN</name>
<evidence type="ECO:0000256" key="8">
    <source>
        <dbReference type="HAMAP-Rule" id="MF_00420"/>
    </source>
</evidence>
<evidence type="ECO:0000256" key="6">
    <source>
        <dbReference type="ARBA" id="ARBA00022840"/>
    </source>
</evidence>
<feature type="domain" description="PurM-like N-terminal" evidence="9">
    <location>
        <begin position="61"/>
        <end position="176"/>
    </location>
</feature>
<dbReference type="NCBIfam" id="NF002290">
    <property type="entry name" value="PRK01213.1"/>
    <property type="match status" value="1"/>
</dbReference>
<keyword evidence="3 8" id="KW-0479">Metal-binding</keyword>
<feature type="binding site" evidence="8">
    <location>
        <position position="480"/>
    </location>
    <ligand>
        <name>ATP</name>
        <dbReference type="ChEBI" id="CHEBI:30616"/>
    </ligand>
</feature>
<dbReference type="Pfam" id="PF02769">
    <property type="entry name" value="AIRS_C"/>
    <property type="match status" value="2"/>
</dbReference>
<comment type="pathway">
    <text evidence="8">Purine metabolism; IMP biosynthesis via de novo pathway; 5-amino-1-(5-phospho-D-ribosyl)imidazole from N(2)-formyl-N(1)-(5-phospho-D-ribosyl)glycinamide: step 1/2.</text>
</comment>
<evidence type="ECO:0000313" key="12">
    <source>
        <dbReference type="EMBL" id="MBE9391164.1"/>
    </source>
</evidence>
<dbReference type="EMBL" id="JADEZV010000002">
    <property type="protein sequence ID" value="MBE9391164.1"/>
    <property type="molecule type" value="Genomic_DNA"/>
</dbReference>
<dbReference type="InterPro" id="IPR010074">
    <property type="entry name" value="PRibForGlyAmidine_synth_PurL"/>
</dbReference>
<evidence type="ECO:0000256" key="2">
    <source>
        <dbReference type="ARBA" id="ARBA00022598"/>
    </source>
</evidence>
<feature type="binding site" evidence="8">
    <location>
        <position position="254"/>
    </location>
    <ligand>
        <name>Mg(2+)</name>
        <dbReference type="ChEBI" id="CHEBI:18420"/>
        <label>2</label>
    </ligand>
</feature>
<feature type="domain" description="PurM-like C-terminal" evidence="10">
    <location>
        <begin position="188"/>
        <end position="340"/>
    </location>
</feature>
<evidence type="ECO:0000256" key="4">
    <source>
        <dbReference type="ARBA" id="ARBA00022741"/>
    </source>
</evidence>
<dbReference type="UniPathway" id="UPA00074">
    <property type="reaction ID" value="UER00128"/>
</dbReference>
<evidence type="ECO:0000256" key="7">
    <source>
        <dbReference type="ARBA" id="ARBA00022842"/>
    </source>
</evidence>
<dbReference type="InterPro" id="IPR036676">
    <property type="entry name" value="PurM-like_C_sf"/>
</dbReference>
<keyword evidence="4 8" id="KW-0547">Nucleotide-binding</keyword>
<feature type="binding site" evidence="8">
    <location>
        <position position="80"/>
    </location>
    <ligand>
        <name>Mg(2+)</name>
        <dbReference type="ChEBI" id="CHEBI:18420"/>
        <label>1</label>
    </ligand>
</feature>
<feature type="active site" description="Proton acceptor" evidence="8">
    <location>
        <position position="82"/>
    </location>
</feature>
<sequence length="730" mass="79663">MVMPLTKEEVQEIKSLLGREPTGEELAMFEAQWSEHCSYKSSRDLLKLLYTRGEHVVVGIGKDAPAVELFPDTLVVFKIESHNHPSAVDPYNGAATGIGGVVRDVLTLGAKPVALLDLLYLGEPKNPHANWLIKGIVKGISDYGNRIGVPTVSGDTWFDPSFNTQPLVNVGCVGIVKKENLMKGKAESGNLIVVIGNPTGRDGILGSSFASKSLSGEPEKEIGAVQIGDALTEKLLISAILEMIERKLVNYVKDLGGGGLTTALSETLSEFSLGAEVKLDKLHLRTNLTPLEMLVSESQERMLLIIDGKNFEDVKKILEKYEIAYSVIGTLNNSGILSIYYYENKVAEVPAKELARPKSIKRESKPSDTSLLGLYPVQNIDDTDLEGSILKLISSLNIASKRWIYEQYDHEVGIRTVIKPGYGDAAVLRLGPGDKRGFAVKGDGNPRYTFLDPFKGSANIVAENYRNLTAVGAEPLAIVDELNAGNPEKPDHYWYFEKMIKGVSWMSEQLNLPVVGGKVSFYNEDSKGKMIKPTTTIIGIGRIDDVSIAKTLDFKEAGSIIAIVGETLPEIGGSEYLYAIHGKEFGEIPYPRPLAEVKAGSFVRELIKRNIPLAVHDIGSGGISVAIMEMSISGKIGATVDLSLVPNRGCKTLIEVLFSESGARYILEIPREMKDTVIQIARTFKVDLSFIGMVSDNNRIEFKNGDRTVASLSLQDAEKVYENSLQENLG</sequence>
<feature type="binding site" evidence="8">
    <location>
        <position position="39"/>
    </location>
    <ligand>
        <name>ATP</name>
        <dbReference type="ChEBI" id="CHEBI:30616"/>
    </ligand>
</feature>
<dbReference type="PIRSF" id="PIRSF001587">
    <property type="entry name" value="FGAM_synthase_II"/>
    <property type="match status" value="1"/>
</dbReference>
<feature type="binding site" evidence="8">
    <location>
        <position position="226"/>
    </location>
    <ligand>
        <name>substrate</name>
    </ligand>
</feature>
<keyword evidence="7 8" id="KW-0460">Magnesium</keyword>
<feature type="binding site" evidence="8">
    <location>
        <begin position="297"/>
        <end position="299"/>
    </location>
    <ligand>
        <name>substrate</name>
    </ligand>
</feature>
<feature type="binding site" evidence="8">
    <location>
        <position position="104"/>
    </location>
    <ligand>
        <name>Mg(2+)</name>
        <dbReference type="ChEBI" id="CHEBI:18420"/>
        <label>2</label>
    </ligand>
</feature>
<dbReference type="PANTHER" id="PTHR43555">
    <property type="entry name" value="PHOSPHORIBOSYLFORMYLGLYCINAMIDINE SYNTHASE SUBUNIT PURL"/>
    <property type="match status" value="1"/>
</dbReference>
<comment type="similarity">
    <text evidence="8">Belongs to the FGAMS family.</text>
</comment>
<gene>
    <name evidence="8 12" type="primary">purL</name>
    <name evidence="12" type="ORF">IOK49_03600</name>
</gene>
<dbReference type="PANTHER" id="PTHR43555:SF1">
    <property type="entry name" value="PHOSPHORIBOSYLFORMYLGLYCINAMIDINE SYNTHASE SUBUNIT PURL"/>
    <property type="match status" value="1"/>
</dbReference>
<comment type="subunit">
    <text evidence="8">Monomer. Part of the FGAM synthase complex composed of 1 PurL, 1 PurQ and 2 PurS subunits.</text>
</comment>
<comment type="caution">
    <text evidence="12">The sequence shown here is derived from an EMBL/GenBank/DDBJ whole genome shotgun (WGS) entry which is preliminary data.</text>
</comment>
<comment type="subcellular location">
    <subcellularLocation>
        <location evidence="8">Cytoplasm</location>
    </subcellularLocation>
</comment>
<dbReference type="HAMAP" id="MF_00420">
    <property type="entry name" value="PurL_2"/>
    <property type="match status" value="1"/>
</dbReference>
<comment type="caution">
    <text evidence="8">Lacks conserved residue(s) required for the propagation of feature annotation.</text>
</comment>
<dbReference type="EC" id="6.3.5.3" evidence="8"/>
<evidence type="ECO:0000259" key="11">
    <source>
        <dbReference type="Pfam" id="PF18072"/>
    </source>
</evidence>
<dbReference type="GO" id="GO:0000287">
    <property type="term" value="F:magnesium ion binding"/>
    <property type="evidence" value="ECO:0007669"/>
    <property type="project" value="UniProtKB-UniRule"/>
</dbReference>
<dbReference type="GO" id="GO:0005737">
    <property type="term" value="C:cytoplasm"/>
    <property type="evidence" value="ECO:0007669"/>
    <property type="project" value="UniProtKB-SubCell"/>
</dbReference>
<feature type="domain" description="PurM-like C-terminal" evidence="10">
    <location>
        <begin position="557"/>
        <end position="701"/>
    </location>
</feature>
<feature type="binding site" evidence="8">
    <location>
        <begin position="81"/>
        <end position="84"/>
    </location>
    <ligand>
        <name>substrate</name>
    </ligand>
</feature>
<dbReference type="SUPFAM" id="SSF55326">
    <property type="entry name" value="PurM N-terminal domain-like"/>
    <property type="match status" value="2"/>
</dbReference>
<dbReference type="NCBIfam" id="TIGR01736">
    <property type="entry name" value="FGAM_synth_II"/>
    <property type="match status" value="1"/>
</dbReference>
<feature type="binding site" evidence="8">
    <location>
        <position position="78"/>
    </location>
    <ligand>
        <name>ATP</name>
        <dbReference type="ChEBI" id="CHEBI:30616"/>
    </ligand>
</feature>
<dbReference type="InterPro" id="IPR041609">
    <property type="entry name" value="PurL_linker"/>
</dbReference>
<feature type="domain" description="Phosphoribosylformylglycinamidine synthase linker" evidence="11">
    <location>
        <begin position="3"/>
        <end position="40"/>
    </location>
</feature>
<evidence type="ECO:0000256" key="5">
    <source>
        <dbReference type="ARBA" id="ARBA00022755"/>
    </source>
</evidence>
<evidence type="ECO:0000313" key="13">
    <source>
        <dbReference type="Proteomes" id="UP000652307"/>
    </source>
</evidence>
<accession>A0A843AAU8</accession>
<keyword evidence="1 8" id="KW-0963">Cytoplasm</keyword>
<evidence type="ECO:0000259" key="10">
    <source>
        <dbReference type="Pfam" id="PF02769"/>
    </source>
</evidence>
<dbReference type="AlphaFoldDB" id="A0A843AAU8"/>
<dbReference type="CDD" id="cd02204">
    <property type="entry name" value="PurL_repeat2"/>
    <property type="match status" value="1"/>
</dbReference>
<dbReference type="Pfam" id="PF00586">
    <property type="entry name" value="AIRS"/>
    <property type="match status" value="2"/>
</dbReference>
<dbReference type="InterPro" id="IPR010918">
    <property type="entry name" value="PurM-like_C_dom"/>
</dbReference>
<keyword evidence="6 8" id="KW-0067">ATP-binding</keyword>
<feature type="active site" evidence="8">
    <location>
        <position position="36"/>
    </location>
</feature>
<evidence type="ECO:0000256" key="3">
    <source>
        <dbReference type="ARBA" id="ARBA00022723"/>
    </source>
</evidence>
<comment type="catalytic activity">
    <reaction evidence="8">
        <text>N(2)-formyl-N(1)-(5-phospho-beta-D-ribosyl)glycinamide + L-glutamine + ATP + H2O = 2-formamido-N(1)-(5-O-phospho-beta-D-ribosyl)acetamidine + L-glutamate + ADP + phosphate + H(+)</text>
        <dbReference type="Rhea" id="RHEA:17129"/>
        <dbReference type="ChEBI" id="CHEBI:15377"/>
        <dbReference type="ChEBI" id="CHEBI:15378"/>
        <dbReference type="ChEBI" id="CHEBI:29985"/>
        <dbReference type="ChEBI" id="CHEBI:30616"/>
        <dbReference type="ChEBI" id="CHEBI:43474"/>
        <dbReference type="ChEBI" id="CHEBI:58359"/>
        <dbReference type="ChEBI" id="CHEBI:147286"/>
        <dbReference type="ChEBI" id="CHEBI:147287"/>
        <dbReference type="ChEBI" id="CHEBI:456216"/>
        <dbReference type="EC" id="6.3.5.3"/>
    </reaction>
</comment>
<protein>
    <recommendedName>
        <fullName evidence="8">Phosphoribosylformylglycinamidine synthase subunit PurL</fullName>
        <shortName evidence="8">FGAM synthase</shortName>
        <ecNumber evidence="8">6.3.5.3</ecNumber>
    </recommendedName>
    <alternativeName>
        <fullName evidence="8">Formylglycinamide ribonucleotide amidotransferase subunit II</fullName>
        <shortName evidence="8">FGAR amidotransferase II</shortName>
        <shortName evidence="8">FGAR-AT II</shortName>
    </alternativeName>
    <alternativeName>
        <fullName evidence="8">Glutamine amidotransferase PurL</fullName>
    </alternativeName>
    <alternativeName>
        <fullName evidence="8">Phosphoribosylformylglycinamidine synthase subunit II</fullName>
    </alternativeName>
</protein>